<dbReference type="RefSeq" id="WP_266321338.1">
    <property type="nucleotide sequence ID" value="NZ_JAPEQP010000004.1"/>
</dbReference>
<organism evidence="3 4">
    <name type="scientific">Micromonospora peucetia</name>
    <dbReference type="NCBI Taxonomy" id="47871"/>
    <lineage>
        <taxon>Bacteria</taxon>
        <taxon>Bacillati</taxon>
        <taxon>Actinomycetota</taxon>
        <taxon>Actinomycetes</taxon>
        <taxon>Micromonosporales</taxon>
        <taxon>Micromonosporaceae</taxon>
        <taxon>Micromonospora</taxon>
    </lineage>
</organism>
<evidence type="ECO:0000259" key="2">
    <source>
        <dbReference type="Pfam" id="PF00583"/>
    </source>
</evidence>
<dbReference type="Proteomes" id="UP001334804">
    <property type="component" value="Chromosome"/>
</dbReference>
<dbReference type="SUPFAM" id="SSF55729">
    <property type="entry name" value="Acyl-CoA N-acyltransferases (Nat)"/>
    <property type="match status" value="1"/>
</dbReference>
<dbReference type="EMBL" id="CP109071">
    <property type="protein sequence ID" value="WSA32298.1"/>
    <property type="molecule type" value="Genomic_DNA"/>
</dbReference>
<dbReference type="CDD" id="cd04301">
    <property type="entry name" value="NAT_SF"/>
    <property type="match status" value="1"/>
</dbReference>
<dbReference type="InterPro" id="IPR000182">
    <property type="entry name" value="GNAT_dom"/>
</dbReference>
<evidence type="ECO:0000256" key="1">
    <source>
        <dbReference type="SAM" id="MobiDB-lite"/>
    </source>
</evidence>
<dbReference type="Gene3D" id="3.40.630.30">
    <property type="match status" value="1"/>
</dbReference>
<protein>
    <submittedName>
        <fullName evidence="3">GNAT family N-acetyltransferase</fullName>
    </submittedName>
</protein>
<feature type="region of interest" description="Disordered" evidence="1">
    <location>
        <begin position="1"/>
        <end position="85"/>
    </location>
</feature>
<sequence>MRNKLGGATTSSVERTIHAGHAHPAHRDRRAAHRARADDGRGARLGRLPGHPRPGRGPQRLPRRREPAGPSRTPTTDPAHRRRGLGRVVMRALCDQAAGHGTHTGILVATHDGRAFYSALGWTVHSPVSGAFARGPGLS</sequence>
<feature type="compositionally biased region" description="Basic residues" evidence="1">
    <location>
        <begin position="18"/>
        <end position="34"/>
    </location>
</feature>
<dbReference type="InterPro" id="IPR016181">
    <property type="entry name" value="Acyl_CoA_acyltransferase"/>
</dbReference>
<reference evidence="3 4" key="1">
    <citation type="submission" date="2022-10" db="EMBL/GenBank/DDBJ databases">
        <title>The complete genomes of actinobacterial strains from the NBC collection.</title>
        <authorList>
            <person name="Joergensen T.S."/>
            <person name="Alvarez Arevalo M."/>
            <person name="Sterndorff E.B."/>
            <person name="Faurdal D."/>
            <person name="Vuksanovic O."/>
            <person name="Mourched A.-S."/>
            <person name="Charusanti P."/>
            <person name="Shaw S."/>
            <person name="Blin K."/>
            <person name="Weber T."/>
        </authorList>
    </citation>
    <scope>NUCLEOTIDE SEQUENCE [LARGE SCALE GENOMIC DNA]</scope>
    <source>
        <strain evidence="3 4">NBC 01809</strain>
    </source>
</reference>
<evidence type="ECO:0000313" key="3">
    <source>
        <dbReference type="EMBL" id="WSA32298.1"/>
    </source>
</evidence>
<accession>A0ABZ1EF78</accession>
<proteinExistence type="predicted"/>
<gene>
    <name evidence="3" type="ORF">OIE14_30075</name>
</gene>
<keyword evidence="4" id="KW-1185">Reference proteome</keyword>
<evidence type="ECO:0000313" key="4">
    <source>
        <dbReference type="Proteomes" id="UP001334804"/>
    </source>
</evidence>
<feature type="domain" description="N-acetyltransferase" evidence="2">
    <location>
        <begin position="76"/>
        <end position="122"/>
    </location>
</feature>
<dbReference type="Pfam" id="PF00583">
    <property type="entry name" value="Acetyltransf_1"/>
    <property type="match status" value="1"/>
</dbReference>
<name>A0ABZ1EF78_9ACTN</name>